<dbReference type="EMBL" id="RCHU02000014">
    <property type="protein sequence ID" value="KAL3572153.1"/>
    <property type="molecule type" value="Genomic_DNA"/>
</dbReference>
<dbReference type="Proteomes" id="UP000309997">
    <property type="component" value="Unassembled WGS sequence"/>
</dbReference>
<sequence>MWPPARSNQMDQESFFICNFDDEDRDHLFFTCLLPKRTWQQLLHLCKVELANNGRAILFSHAMNIILGPKEDRRLITGLHTIADVYCSDCGELLETAQMIWDHIEKAMTLSMLIKEMEKGQTGMKTATSSEYQDLLPVMAEKLDVKAFVSELCGGFRLLADPQKGLITSESLRRNSALLGMDGMSKEDAEAMVREGDLDGDGALNETEFCVLMVRLSPEMMQDAEAWLQKALEQEPRTSSP</sequence>
<evidence type="ECO:0000313" key="2">
    <source>
        <dbReference type="Proteomes" id="UP000309997"/>
    </source>
</evidence>
<accession>A0ACC4B0V5</accession>
<reference evidence="1 2" key="1">
    <citation type="journal article" date="2024" name="Plant Biotechnol. J.">
        <title>Genome and CRISPR/Cas9 system of a widespread forest tree (Populus alba) in the world.</title>
        <authorList>
            <person name="Liu Y.J."/>
            <person name="Jiang P.F."/>
            <person name="Han X.M."/>
            <person name="Li X.Y."/>
            <person name="Wang H.M."/>
            <person name="Wang Y.J."/>
            <person name="Wang X.X."/>
            <person name="Zeng Q.Y."/>
        </authorList>
    </citation>
    <scope>NUCLEOTIDE SEQUENCE [LARGE SCALE GENOMIC DNA]</scope>
    <source>
        <strain evidence="2">cv. PAL-ZL1</strain>
    </source>
</reference>
<keyword evidence="2" id="KW-1185">Reference proteome</keyword>
<organism evidence="1 2">
    <name type="scientific">Populus alba</name>
    <name type="common">White poplar</name>
    <dbReference type="NCBI Taxonomy" id="43335"/>
    <lineage>
        <taxon>Eukaryota</taxon>
        <taxon>Viridiplantae</taxon>
        <taxon>Streptophyta</taxon>
        <taxon>Embryophyta</taxon>
        <taxon>Tracheophyta</taxon>
        <taxon>Spermatophyta</taxon>
        <taxon>Magnoliopsida</taxon>
        <taxon>eudicotyledons</taxon>
        <taxon>Gunneridae</taxon>
        <taxon>Pentapetalae</taxon>
        <taxon>rosids</taxon>
        <taxon>fabids</taxon>
        <taxon>Malpighiales</taxon>
        <taxon>Salicaceae</taxon>
        <taxon>Saliceae</taxon>
        <taxon>Populus</taxon>
    </lineage>
</organism>
<proteinExistence type="predicted"/>
<protein>
    <submittedName>
        <fullName evidence="1">Uncharacterized protein</fullName>
    </submittedName>
</protein>
<comment type="caution">
    <text evidence="1">The sequence shown here is derived from an EMBL/GenBank/DDBJ whole genome shotgun (WGS) entry which is preliminary data.</text>
</comment>
<evidence type="ECO:0000313" key="1">
    <source>
        <dbReference type="EMBL" id="KAL3572153.1"/>
    </source>
</evidence>
<gene>
    <name evidence="1" type="ORF">D5086_026057</name>
</gene>
<name>A0ACC4B0V5_POPAL</name>